<dbReference type="Pfam" id="PF00092">
    <property type="entry name" value="VWA"/>
    <property type="match status" value="1"/>
</dbReference>
<feature type="compositionally biased region" description="Acidic residues" evidence="10">
    <location>
        <begin position="4674"/>
        <end position="4687"/>
    </location>
</feature>
<feature type="compositionally biased region" description="Acidic residues" evidence="10">
    <location>
        <begin position="4520"/>
        <end position="4529"/>
    </location>
</feature>
<evidence type="ECO:0000256" key="2">
    <source>
        <dbReference type="ARBA" id="ARBA00004642"/>
    </source>
</evidence>
<feature type="compositionally biased region" description="Acidic residues" evidence="10">
    <location>
        <begin position="4540"/>
        <end position="4557"/>
    </location>
</feature>
<dbReference type="PROSITE" id="PS50234">
    <property type="entry name" value="VWFA"/>
    <property type="match status" value="1"/>
</dbReference>
<evidence type="ECO:0000259" key="11">
    <source>
        <dbReference type="PROSITE" id="PS50234"/>
    </source>
</evidence>
<dbReference type="RefSeq" id="XP_017784384.1">
    <property type="nucleotide sequence ID" value="XM_017928895.1"/>
</dbReference>
<reference evidence="13" key="1">
    <citation type="submission" date="2025-08" db="UniProtKB">
        <authorList>
            <consortium name="RefSeq"/>
        </authorList>
    </citation>
    <scope>IDENTIFICATION</scope>
    <source>
        <tissue evidence="13">Whole Larva</tissue>
    </source>
</reference>
<dbReference type="InterPro" id="IPR002035">
    <property type="entry name" value="VWF_A"/>
</dbReference>
<evidence type="ECO:0000256" key="4">
    <source>
        <dbReference type="ARBA" id="ARBA00017143"/>
    </source>
</evidence>
<dbReference type="Pfam" id="PF07728">
    <property type="entry name" value="AAA_5"/>
    <property type="match status" value="7"/>
</dbReference>
<feature type="compositionally biased region" description="Acidic residues" evidence="10">
    <location>
        <begin position="4499"/>
        <end position="4508"/>
    </location>
</feature>
<keyword evidence="12" id="KW-1185">Reference proteome</keyword>
<dbReference type="CDD" id="cd01460">
    <property type="entry name" value="vWA_midasin"/>
    <property type="match status" value="1"/>
</dbReference>
<dbReference type="PIRSF" id="PIRSF010340">
    <property type="entry name" value="Midasin"/>
    <property type="match status" value="1"/>
</dbReference>
<evidence type="ECO:0000256" key="5">
    <source>
        <dbReference type="ARBA" id="ARBA00022741"/>
    </source>
</evidence>
<evidence type="ECO:0000256" key="8">
    <source>
        <dbReference type="ARBA" id="ARBA00023242"/>
    </source>
</evidence>
<feature type="compositionally biased region" description="Acidic residues" evidence="10">
    <location>
        <begin position="4733"/>
        <end position="4749"/>
    </location>
</feature>
<keyword evidence="5 9" id="KW-0547">Nucleotide-binding</keyword>
<name>A0ABM1NC34_NICVS</name>
<dbReference type="Pfam" id="PF17865">
    <property type="entry name" value="AAA_lid_5"/>
    <property type="match status" value="1"/>
</dbReference>
<dbReference type="InterPro" id="IPR003593">
    <property type="entry name" value="AAA+_ATPase"/>
</dbReference>
<keyword evidence="8 9" id="KW-0539">Nucleus</keyword>
<dbReference type="Proteomes" id="UP000695000">
    <property type="component" value="Unplaced"/>
</dbReference>
<dbReference type="InterPro" id="IPR012099">
    <property type="entry name" value="Midasin"/>
</dbReference>
<dbReference type="PANTHER" id="PTHR48103">
    <property type="entry name" value="MIDASIN-RELATED"/>
    <property type="match status" value="1"/>
</dbReference>
<dbReference type="InterPro" id="IPR048617">
    <property type="entry name" value="MDN1_AAA_lid_4"/>
</dbReference>
<feature type="compositionally biased region" description="Basic and acidic residues" evidence="10">
    <location>
        <begin position="4707"/>
        <end position="4732"/>
    </location>
</feature>
<comment type="similarity">
    <text evidence="3 9">Belongs to the midasin family.</text>
</comment>
<feature type="compositionally biased region" description="Basic and acidic residues" evidence="10">
    <location>
        <begin position="4509"/>
        <end position="4519"/>
    </location>
</feature>
<evidence type="ECO:0000313" key="12">
    <source>
        <dbReference type="Proteomes" id="UP000695000"/>
    </source>
</evidence>
<feature type="compositionally biased region" description="Acidic residues" evidence="10">
    <location>
        <begin position="4417"/>
        <end position="4428"/>
    </location>
</feature>
<accession>A0ABM1NC34</accession>
<comment type="subcellular location">
    <subcellularLocation>
        <location evidence="1">Nucleus</location>
        <location evidence="1">Nucleolus</location>
    </subcellularLocation>
    <subcellularLocation>
        <location evidence="2">Nucleus</location>
        <location evidence="2">Nucleoplasm</location>
    </subcellularLocation>
</comment>
<dbReference type="GeneID" id="108568042"/>
<evidence type="ECO:0000256" key="7">
    <source>
        <dbReference type="ARBA" id="ARBA00023186"/>
    </source>
</evidence>
<feature type="domain" description="VWFA" evidence="11">
    <location>
        <begin position="4923"/>
        <end position="5119"/>
    </location>
</feature>
<dbReference type="SMART" id="SM00382">
    <property type="entry name" value="AAA"/>
    <property type="match status" value="6"/>
</dbReference>
<feature type="compositionally biased region" description="Basic and acidic residues" evidence="10">
    <location>
        <begin position="4689"/>
        <end position="4698"/>
    </location>
</feature>
<protein>
    <recommendedName>
        <fullName evidence="4 9">Midasin</fullName>
    </recommendedName>
</protein>
<feature type="compositionally biased region" description="Basic and acidic residues" evidence="10">
    <location>
        <begin position="4263"/>
        <end position="4275"/>
    </location>
</feature>
<feature type="compositionally biased region" description="Acidic residues" evidence="10">
    <location>
        <begin position="4335"/>
        <end position="4348"/>
    </location>
</feature>
<dbReference type="SUPFAM" id="SSF52540">
    <property type="entry name" value="P-loop containing nucleoside triphosphate hydrolases"/>
    <property type="match status" value="6"/>
</dbReference>
<dbReference type="Pfam" id="PF21108">
    <property type="entry name" value="MDN1_4th"/>
    <property type="match status" value="1"/>
</dbReference>
<dbReference type="Gene3D" id="3.40.50.410">
    <property type="entry name" value="von Willebrand factor, type A domain"/>
    <property type="match status" value="1"/>
</dbReference>
<gene>
    <name evidence="13" type="primary">LOC108568042</name>
</gene>
<dbReference type="Pfam" id="PF17867">
    <property type="entry name" value="AAA_lid_7"/>
    <property type="match status" value="3"/>
</dbReference>
<evidence type="ECO:0000313" key="13">
    <source>
        <dbReference type="RefSeq" id="XP_017784384.1"/>
    </source>
</evidence>
<evidence type="ECO:0000256" key="10">
    <source>
        <dbReference type="SAM" id="MobiDB-lite"/>
    </source>
</evidence>
<dbReference type="InterPro" id="IPR027417">
    <property type="entry name" value="P-loop_NTPase"/>
</dbReference>
<feature type="compositionally biased region" description="Acidic residues" evidence="10">
    <location>
        <begin position="4356"/>
        <end position="4366"/>
    </location>
</feature>
<dbReference type="Gene3D" id="3.40.50.300">
    <property type="entry name" value="P-loop containing nucleotide triphosphate hydrolases"/>
    <property type="match status" value="6"/>
</dbReference>
<feature type="region of interest" description="Disordered" evidence="10">
    <location>
        <begin position="4244"/>
        <end position="4787"/>
    </location>
</feature>
<comment type="function">
    <text evidence="9">Nuclear chaperone required for maturation and nuclear export of pre-60S ribosome subunits.</text>
</comment>
<feature type="compositionally biased region" description="Basic and acidic residues" evidence="10">
    <location>
        <begin position="4530"/>
        <end position="4539"/>
    </location>
</feature>
<dbReference type="PANTHER" id="PTHR48103:SF2">
    <property type="entry name" value="MIDASIN"/>
    <property type="match status" value="1"/>
</dbReference>
<keyword evidence="6 9" id="KW-0067">ATP-binding</keyword>
<sequence>MSEHKMTLYTISEENLLRFSAKNKEFEKFLTNYDAKDLKAGHVQDIFEYIAAAFLDPRYTASVVECFRRHFVKILHLAISVEQGEADRYITIRNTVALAKTIELHPDSESFILKYFEKWTDLFTEDAQSAPKKKKRDVAVYAFSDLDFVEACYKLLKFKPAFFKGKWNWSTFFAKYANHKDAAVRWIYCHCVGLYTGMGEIQLNNYLDIVLKSSERIDSDLKYGLSRQIAISDIQNADSDMHGIITSESVICVCGIYLPVYEKVVATCGKIVEVASTRNNLQRIALGIAANKTVSLLGPVGSGKTCLVEYLAAKTGRVLGKSFIKIQLGDQTDSKMLLGTYKCTDVPGEFIWQPGVLTQAVIDGSWLLLEDIDSASVDIASVLNGLIENGYLTVPGYHDSVPIKPGFQLFLTQRLITTITGHHRKYTNANALLEKHVLTINIDPLIDSELIEIISGIYPQLKTICTRMSDVFKTVSGDAERLQKNARLTSTRDLFKWTSRAVIDFDIASQASALRVLQDAIDIFCCAFPNADERVTLAQAISAHLGIVEQKAQYFLNQYKPNLSMGDNDLKVGRALIKRQFNIKSNKVLNYCFTRPFACLLERIICCVNLREPVLLVGETGTGKTSAVQYLAHTVGQKLLVINMNQQSDSADLLGGYKPVDFKFIIAPVKKQFEAVFKGYFNADANRKFLQNLNYCYNEKLWSHLITLMKKSYEAAMNRLVKNDVGQKRVRSESSEKEIKYMKQWTEVGSKLEKIEVQLKHKTALAFAFIEGTLVKAVTNGYWVLLDEINLANAETLECLSGLLEGAEGSLNLLENGEKKPIKRHPNFTLFACMNPSTDVGKKDLPVGLRNRFTEFFVDELIDRNDLILMVNSYLEAQSIGPEKVENIVKFYLNVRKESLLSLSDGLGHKPHFSLRSLCRALAVASKNPCGVFTRSLYEAFCLSFLTQLDANSYKAVEKMIVKYIIGGQKDLKAILKGPIREPSVGNYLQFEGYWVLKGSLEPTVADDYILTDSVRNNLKDLVRIVSIGHLPVLLQGDTSVGKTSLITYLAKASGYKCVRINNHEHTDLQEYIGSYVANEDGKLEFQEGCLVEAMRKGHWIILDELNLAPTDVLEALNRVLDDNRELFIPETQEVIKAHPNFMLFATQNPPGTYSGRKMLSRAFRNRFVELHFNEIPHPELEFILHKRCHMAPSYAKKMINVMKDLQTRRRGSAAFAGKHGFITLRDLFRWGERYRLAANSNALYDWDQHIADEGYLLLAGRVRKGEEREEIAEVIKKHIKREVVPQHLFTLSDKTSSITRPILEKIYENRDSCGNVVWTYNMRQLAVLVFKGIAFKEPILLVGETGGGKTTVCKLIADIIGQDLITVNCHMHIESSDFIGGLRPVREHSDDNLNKLFEWVDGPLIHAMSKGHLFLADEISLADDSVLERMNSLLEPERSLLLAEKANSKESELIVADARFSFVGTMNPGGDFGKKELSPALRNRFTEIWCEPCSNRQDLIDIVKHNLCATVSSQGVANNIIDFVDWFKLQEIGKRFTISIRDILTWVDFINACVEKIDPATAYFNGACLTFLDSFGSGVTSMEAESVLQEFKNECVNFIKNQLKESTINVASDNLKVEMIGDIFGIKPFYIHLGKEKADSVGFVFDAPTTVYNTLRLMRGMQLKKAILLEGSPGVGKTSLVTALAKATRNKVFRVNLSDQTDISDLFGADLPVEDGQAGQFAWRDGPLLQALKQGHWILLDELNLASQSVLEGLNACLDHRGEIFIPELGKTFNVKMGTRFFGCQNPLKQGGSRRGLPQSFLNRFTEVYVNPLNASDMHCILRSQFPGLPKDLLERMIKFNMALMSELEKHTFGCKGAPWEFNLRDLTRWCEATIYQRGENGGDDCRPENLVMLIYADRMRTLEDKIKICELFEAVFGVSIAGTNAVAYITKESAIFGDVRVSRVEDEHSANSAEDHGLVLRSQMSVLRSLGYCVNMNWMSILVGTAGCGKSSVVRTLAKLAGKALRVLPVTSAMDTTDILGGFEQTDYTRHLEELGHHVEAIHLRAVRQMFASGSEKEAIQCLRMWEKYTALKTEVKNSTMREEAENCVQKLKQLEAILSELGGVDGADVELIGRLLKTGCAIRANVERHESLNAGGKFEWVDSVLIKCLQEGTWLLVDNVNLCSSAVLDRLNGLLEPNGVLIVGERGMDKDGKMICIRPHPDFRLFLTMDPKNGEISRAMRNRGIEIYILSDAEKEDRNETDIKSLIAQQGLRQPYCIEALLQIHDEITSNVIGEKPNLGQLSQASFLISQKLSRGANVSGAFTSVIGDVYSNCRPEMSAEKVREILNSVHATGTLNLGDTLSTAKLQINCDLARIEQQISTVSANGSNFAFMHFFTISSMRDANLRLEYVARILSDEKFKTLATRFFRELQKRWSNDKLLPIDANWLPDTYYNDRNATRTNKLFVLFYYLTCTGLQEFEPERIRSKTLKTFTLQEYLLGVKRKQIENKIDDAVIMNVLSLLQKFDDFIAQLLIRDFQLDNETTIEVISLLQYRFVLYRFFVNTNTCMSELRNDEKILNNLHVHYKWFIKNSIKNLEKLIAIQAVDESLTLLIRTINAALVNHFSALQKLGKKYQKSLTKPPPLINELQTKILPEFHAALTKLDYYNKSNDFHKALSLLHTPEVKNAALDMKLFFDYGFSEIPAIYEQFSKMTFKAIEIKPTEIAAFPVLDHFNFLEILKFRLEDENSGDISGVCVPINTIATIQKYIKTNDKRMLSDVKTEISNYFRHAASLNPSTFLKSELNTTLHAHNAVLSFLIGDLMAGAETSSTTAVTRLGSYRDNHAMHLKIRSAIWSNFRQISSAEYDFTQCEKKYLMKSYEEFRRTFSEIFEGNSMDFNQILEGIESVFSQFEDRNNEKGVLISLLAALQEQIGLLESDSINVFANVYIILSYLKALLNSRLPLIDPLAKIEMRERYCGEEIQHLSELNDSFLVQSRLYSDTKFGLSPYCDVLKRKIGDLEVKRENLSKYVAVRPEDVDYQNVRRMVGQAFSTVLSPSTIFDIYKFNNQIEELIRDANGVDIKSIDTNVRLWSSLVASFDSFVKRLNSFRYTFPDIVAPLLADVMELVHGMNLKIGLIKKHLLRYDQSKTYNISLQSELLELVKIPNVQNLDVVNAYNGDKLRDFVEKTLAHSDKANGKLENFKMLKCGIMELSNACKLHSQFTRTLDENLFERFDKLLRMFVAAWKKQEEDTAAKKEAEESLYKTKTKCDENEDEIDEKEFKRLFPSYHDRDFAEFGEKMLGDDDDDDHDDTVKIDSKFSEVIRLEDLYFVSDLHSHMMTLFTRTEWLNPNCHKDDYKCDTIEPILIKFKLFKTLLDQSPESFDYTLDAELMGTLNVVAAIAQNYGDSSSLDDEYSGKSKKYDFYKDPNVEEVEPAYVILLNLQKKVNELLAEWPEHPTLSTVIDLIERIFNFDITSPLSRFLTGFDILLTKCHEWEENAHSGVSLSEHSQAISHQMIAWRKLEINNWKNSLDNTYERLIECMPKYWSYIYDVMNEFIEKKLFATDELISTLQKFILQSNVAEFKTRLEMLNVFHCHATYLPKTEERDIFISVMWNLFKYYEQFLPNVTSQMKSDRAPLEKKLKDYVKIIRWKDISYWALKDTLEKTHKNIYKFMKEYILLLSKPASPFLKNVTSQQEFVGVQDRPQRTSPKRYHYTSDSNSYITKLQLNIGECKSEVGLLACGDRYLKKLKSLSQKIISATQYPQNVKKLDCFVSEVIATSEHLQKLEIDTNLTKEKQKSQAKGYLQQKQRALVDLFKTLSKIGLSYRKGLMEEKCKDITAEYVTKPLDLEAALSHVPKCKNDEKLLILWDGVEVYFRKCLMRMEILDGAVKTPAKDLGMGNVERCKGYSGHLMTLALAQKRKLIESTNLLYHIRYYQMIFGEFQEHSTYINSEDLDKLKYLLFDTVVAMKQLKLILMSCPDSEPSKIIPVLESNTAFIQTKDDLIWNSTMKLVASTLTKSEQILEALRKVKLTIPCVDRNLVTPKFVHLPNSTQIIDDLKLTMENLEAIKSIFGSVPSIETVTILLKQYSAMAEVLCAKPAEDNCKEDLNEFKKDTEGIVKTVLLITQIIHKRYPENNEEVKGEEEEDQDVLSDNLLSVSLVQQIFDDISVLNMADIYLQVNSLACKLAALDYSKISDEFKREIAKMAPFFEQIVFLYQYFITQQVSTYRVTLKVSSILLNIFIELATNGFCIPPELAEEEKGEGDGKSSSGMGLGDGKGEKDVSDRIESEDQLEDAQPAGQEQQKEDDEDCKEEEKGIEMTDDFEGTLQDKEEKPGDEEDDDNKSKSDDGEEQMGDVDNDADQLDKEIWGSDDEEDVDEQGDGKDELKGDKGETEGEQELAAKENNVGNEEEEKNGDDKKEKEKEKKELNEMDDVEYDDDQVDPNHGNQPEYPEPEALDLPDDLNLDGEDNEDEKNEENPFDIDAIKDQMPEDKQSDEPEDAPTQEEEKKEDEMENDSDEEGGENKDDAKMDTGEENEEEENEDAKKGKKEIEEAVEEEPQGEDEDMEALDDPSTAENEISAPETSTAQSSVQTNPSTEDQSKKSNDEDNSQDDNPEKAGTGQAQMEESKSGHKGESYAQQTSKSKEEVSKPQNKRNKSGEEDTERSMGDTSEPLHKKMKTIDVQDGKEDENEEMEGETESEIYQHIKDPKNATDQMLDSVSKEQTDKQKDVPNEEKQGDEEKPSEDTEMLPENEQEEDVEMVDVDKLKPESLDKNESKKKSKDKLQPKDGESEDITDVEIDGENVDTMKVRRGGESEHFTQMSSTQDTSIPRLSLENITQLRTEIEQQLSVWHEPPTSGEAQKTWKKISSVTLSLAQSLSEQLRLVLEPTQSSHLKGDYRTGKRINMRKVIPYIASQFRKDKIWLRRTKPSKRDYQIVLAIDDSSSMADNHSKELAFESVSLISKALSLLESGQLSILSFGEDTEVLHKLSDQFTDDSGSKLLQKFQFGQKKTCVAKMVDFATEMLNGSSATFVDSLLAKLLIVMSDGRGIFSEGESFVQQAVRRAKLSNIFIIFVIIDNPENTTSILDIRKPIFQDGKIKEIKAYMDTFPFPFYIILRDINSLPNVLSDALRQWFELVSNVDKQ</sequence>
<feature type="compositionally biased region" description="Basic and acidic residues" evidence="10">
    <location>
        <begin position="4470"/>
        <end position="4483"/>
    </location>
</feature>
<feature type="compositionally biased region" description="Polar residues" evidence="10">
    <location>
        <begin position="4561"/>
        <end position="4585"/>
    </location>
</feature>
<evidence type="ECO:0000256" key="6">
    <source>
        <dbReference type="ARBA" id="ARBA00022840"/>
    </source>
</evidence>
<proteinExistence type="inferred from homology"/>
<feature type="compositionally biased region" description="Basic and acidic residues" evidence="10">
    <location>
        <begin position="4750"/>
        <end position="4777"/>
    </location>
</feature>
<keyword evidence="7 9" id="KW-0143">Chaperone</keyword>
<evidence type="ECO:0000256" key="3">
    <source>
        <dbReference type="ARBA" id="ARBA00007188"/>
    </source>
</evidence>
<feature type="compositionally biased region" description="Basic and acidic residues" evidence="10">
    <location>
        <begin position="4402"/>
        <end position="4416"/>
    </location>
</feature>
<feature type="compositionally biased region" description="Basic and acidic residues" evidence="10">
    <location>
        <begin position="4613"/>
        <end position="4622"/>
    </location>
</feature>
<dbReference type="InterPro" id="IPR041190">
    <property type="entry name" value="Midasin_AAA_lid_5"/>
</dbReference>
<dbReference type="SUPFAM" id="SSF53300">
    <property type="entry name" value="vWA-like"/>
    <property type="match status" value="1"/>
</dbReference>
<feature type="compositionally biased region" description="Basic and acidic residues" evidence="10">
    <location>
        <begin position="4644"/>
        <end position="4673"/>
    </location>
</feature>
<feature type="compositionally biased region" description="Basic and acidic residues" evidence="10">
    <location>
        <begin position="4367"/>
        <end position="4380"/>
    </location>
</feature>
<evidence type="ECO:0000256" key="1">
    <source>
        <dbReference type="ARBA" id="ARBA00004604"/>
    </source>
</evidence>
<dbReference type="InterPro" id="IPR011704">
    <property type="entry name" value="ATPase_dyneun-rel_AAA"/>
</dbReference>
<dbReference type="InterPro" id="IPR040848">
    <property type="entry name" value="AAA_lid_7"/>
</dbReference>
<organism evidence="12 13">
    <name type="scientific">Nicrophorus vespilloides</name>
    <name type="common">Boreal carrion beetle</name>
    <dbReference type="NCBI Taxonomy" id="110193"/>
    <lineage>
        <taxon>Eukaryota</taxon>
        <taxon>Metazoa</taxon>
        <taxon>Ecdysozoa</taxon>
        <taxon>Arthropoda</taxon>
        <taxon>Hexapoda</taxon>
        <taxon>Insecta</taxon>
        <taxon>Pterygota</taxon>
        <taxon>Neoptera</taxon>
        <taxon>Endopterygota</taxon>
        <taxon>Coleoptera</taxon>
        <taxon>Polyphaga</taxon>
        <taxon>Staphyliniformia</taxon>
        <taxon>Silphidae</taxon>
        <taxon>Nicrophorinae</taxon>
        <taxon>Nicrophorus</taxon>
    </lineage>
</organism>
<evidence type="ECO:0000256" key="9">
    <source>
        <dbReference type="PIRNR" id="PIRNR010340"/>
    </source>
</evidence>
<dbReference type="InterPro" id="IPR036465">
    <property type="entry name" value="vWFA_dom_sf"/>
</dbReference>
<dbReference type="CDD" id="cd00009">
    <property type="entry name" value="AAA"/>
    <property type="match status" value="2"/>
</dbReference>
<feature type="compositionally biased region" description="Acidic residues" evidence="10">
    <location>
        <begin position="4439"/>
        <end position="4467"/>
    </location>
</feature>
<feature type="compositionally biased region" description="Acidic residues" evidence="10">
    <location>
        <begin position="4778"/>
        <end position="4787"/>
    </location>
</feature>